<name>A0ABR2U8N6_9ROSI</name>
<evidence type="ECO:0000313" key="1">
    <source>
        <dbReference type="EMBL" id="KAK9045921.1"/>
    </source>
</evidence>
<evidence type="ECO:0008006" key="3">
    <source>
        <dbReference type="Google" id="ProtNLM"/>
    </source>
</evidence>
<organism evidence="1 2">
    <name type="scientific">Hibiscus sabdariffa</name>
    <name type="common">roselle</name>
    <dbReference type="NCBI Taxonomy" id="183260"/>
    <lineage>
        <taxon>Eukaryota</taxon>
        <taxon>Viridiplantae</taxon>
        <taxon>Streptophyta</taxon>
        <taxon>Embryophyta</taxon>
        <taxon>Tracheophyta</taxon>
        <taxon>Spermatophyta</taxon>
        <taxon>Magnoliopsida</taxon>
        <taxon>eudicotyledons</taxon>
        <taxon>Gunneridae</taxon>
        <taxon>Pentapetalae</taxon>
        <taxon>rosids</taxon>
        <taxon>malvids</taxon>
        <taxon>Malvales</taxon>
        <taxon>Malvaceae</taxon>
        <taxon>Malvoideae</taxon>
        <taxon>Hibiscus</taxon>
    </lineage>
</organism>
<gene>
    <name evidence="1" type="ORF">V6N11_051824</name>
</gene>
<evidence type="ECO:0000313" key="2">
    <source>
        <dbReference type="Proteomes" id="UP001396334"/>
    </source>
</evidence>
<dbReference type="Proteomes" id="UP001396334">
    <property type="component" value="Unassembled WGS sequence"/>
</dbReference>
<accession>A0ABR2U8N6</accession>
<comment type="caution">
    <text evidence="1">The sequence shown here is derived from an EMBL/GenBank/DDBJ whole genome shotgun (WGS) entry which is preliminary data.</text>
</comment>
<reference evidence="1 2" key="1">
    <citation type="journal article" date="2024" name="G3 (Bethesda)">
        <title>Genome assembly of Hibiscus sabdariffa L. provides insights into metabolisms of medicinal natural products.</title>
        <authorList>
            <person name="Kim T."/>
        </authorList>
    </citation>
    <scope>NUCLEOTIDE SEQUENCE [LARGE SCALE GENOMIC DNA]</scope>
    <source>
        <strain evidence="1">TK-2024</strain>
        <tissue evidence="1">Old leaves</tissue>
    </source>
</reference>
<protein>
    <recommendedName>
        <fullName evidence="3">Aspartic peptidase DDI1-type domain-containing protein</fullName>
    </recommendedName>
</protein>
<dbReference type="InterPro" id="IPR021109">
    <property type="entry name" value="Peptidase_aspartic_dom_sf"/>
</dbReference>
<dbReference type="PANTHER" id="PTHR33067">
    <property type="entry name" value="RNA-DIRECTED DNA POLYMERASE-RELATED"/>
    <property type="match status" value="1"/>
</dbReference>
<proteinExistence type="predicted"/>
<dbReference type="EMBL" id="JBBPBN010000001">
    <property type="protein sequence ID" value="KAK9045921.1"/>
    <property type="molecule type" value="Genomic_DNA"/>
</dbReference>
<keyword evidence="2" id="KW-1185">Reference proteome</keyword>
<dbReference type="Gene3D" id="2.40.70.10">
    <property type="entry name" value="Acid Proteases"/>
    <property type="match status" value="1"/>
</dbReference>
<sequence>MRPPPPFPQRIKKQKQEDQFKKFFDILKHVHIHLPLVEALQQMPNYVKFLKDMVTSKTRRKEFETVAATEACLAMMHNKVPAKRKDHESFTIPYSIGNHYSSKALCDPGASINLMPKSVFQKLGIGEVKPTILM</sequence>